<evidence type="ECO:0000256" key="1">
    <source>
        <dbReference type="ARBA" id="ARBA00004162"/>
    </source>
</evidence>
<organism evidence="11 12">
    <name type="scientific">Tetragenococcus solitarius</name>
    <dbReference type="NCBI Taxonomy" id="71453"/>
    <lineage>
        <taxon>Bacteria</taxon>
        <taxon>Bacillati</taxon>
        <taxon>Bacillota</taxon>
        <taxon>Bacilli</taxon>
        <taxon>Lactobacillales</taxon>
        <taxon>Enterococcaceae</taxon>
        <taxon>Tetragenococcus</taxon>
    </lineage>
</organism>
<dbReference type="Pfam" id="PF07963">
    <property type="entry name" value="N_methyl"/>
    <property type="match status" value="1"/>
</dbReference>
<sequence length="109" mass="12844">MTKEYQQKLNIIEKIKKQLVIFKHKTKQGFTLIEMMIVLLIISILVLLFIPNLSKQKDTVSKQGDEAIVKTVETQIEIYEINNNKKITDSQLKDLVTPEQYKVYKKYKN</sequence>
<keyword evidence="7 10" id="KW-0472">Membrane</keyword>
<evidence type="ECO:0000256" key="10">
    <source>
        <dbReference type="SAM" id="Phobius"/>
    </source>
</evidence>
<proteinExistence type="inferred from homology"/>
<dbReference type="InterPro" id="IPR000983">
    <property type="entry name" value="Bac_GSPG_pilin"/>
</dbReference>
<evidence type="ECO:0000313" key="12">
    <source>
        <dbReference type="Proteomes" id="UP001501577"/>
    </source>
</evidence>
<gene>
    <name evidence="11" type="primary">comGC</name>
    <name evidence="11" type="ORF">GCM10019998_13460</name>
</gene>
<evidence type="ECO:0000256" key="5">
    <source>
        <dbReference type="ARBA" id="ARBA00022692"/>
    </source>
</evidence>
<dbReference type="PRINTS" id="PR00813">
    <property type="entry name" value="BCTERIALGSPG"/>
</dbReference>
<dbReference type="NCBIfam" id="TIGR02532">
    <property type="entry name" value="IV_pilin_GFxxxE"/>
    <property type="match status" value="1"/>
</dbReference>
<keyword evidence="3" id="KW-1003">Cell membrane</keyword>
<evidence type="ECO:0000256" key="9">
    <source>
        <dbReference type="ARBA" id="ARBA00043982"/>
    </source>
</evidence>
<dbReference type="InterPro" id="IPR045584">
    <property type="entry name" value="Pilin-like"/>
</dbReference>
<dbReference type="Proteomes" id="UP001501577">
    <property type="component" value="Unassembled WGS sequence"/>
</dbReference>
<dbReference type="RefSeq" id="WP_068707374.1">
    <property type="nucleotide sequence ID" value="NZ_BAAAXQ010000041.1"/>
</dbReference>
<comment type="subcellular location">
    <subcellularLocation>
        <location evidence="1">Cell membrane</location>
        <topology evidence="1">Single-pass membrane protein</topology>
    </subcellularLocation>
    <subcellularLocation>
        <location evidence="2">Cell surface</location>
    </subcellularLocation>
</comment>
<name>A0ABN3YCZ1_9ENTE</name>
<feature type="transmembrane region" description="Helical" evidence="10">
    <location>
        <begin position="29"/>
        <end position="50"/>
    </location>
</feature>
<dbReference type="InterPro" id="IPR016940">
    <property type="entry name" value="ComGC"/>
</dbReference>
<accession>A0ABN3YCZ1</accession>
<evidence type="ECO:0000256" key="7">
    <source>
        <dbReference type="ARBA" id="ARBA00023136"/>
    </source>
</evidence>
<keyword evidence="12" id="KW-1185">Reference proteome</keyword>
<evidence type="ECO:0000313" key="11">
    <source>
        <dbReference type="EMBL" id="GAA3018311.1"/>
    </source>
</evidence>
<protein>
    <submittedName>
        <fullName evidence="11">Competence type IV pilus major pilin ComGC</fullName>
    </submittedName>
</protein>
<dbReference type="InterPro" id="IPR012902">
    <property type="entry name" value="N_methyl_site"/>
</dbReference>
<evidence type="ECO:0000256" key="3">
    <source>
        <dbReference type="ARBA" id="ARBA00022475"/>
    </source>
</evidence>
<evidence type="ECO:0000256" key="8">
    <source>
        <dbReference type="ARBA" id="ARBA00023287"/>
    </source>
</evidence>
<evidence type="ECO:0000256" key="2">
    <source>
        <dbReference type="ARBA" id="ARBA00004241"/>
    </source>
</evidence>
<dbReference type="EMBL" id="BAAAXQ010000041">
    <property type="protein sequence ID" value="GAA3018311.1"/>
    <property type="molecule type" value="Genomic_DNA"/>
</dbReference>
<evidence type="ECO:0000256" key="4">
    <source>
        <dbReference type="ARBA" id="ARBA00022481"/>
    </source>
</evidence>
<reference evidence="11 12" key="1">
    <citation type="journal article" date="2019" name="Int. J. Syst. Evol. Microbiol.">
        <title>The Global Catalogue of Microorganisms (GCM) 10K type strain sequencing project: providing services to taxonomists for standard genome sequencing and annotation.</title>
        <authorList>
            <consortium name="The Broad Institute Genomics Platform"/>
            <consortium name="The Broad Institute Genome Sequencing Center for Infectious Disease"/>
            <person name="Wu L."/>
            <person name="Ma J."/>
        </authorList>
    </citation>
    <scope>NUCLEOTIDE SEQUENCE [LARGE SCALE GENOMIC DNA]</scope>
    <source>
        <strain evidence="11 12">JCM 8736</strain>
    </source>
</reference>
<keyword evidence="8" id="KW-0178">Competence</keyword>
<keyword evidence="5 10" id="KW-0812">Transmembrane</keyword>
<dbReference type="NCBIfam" id="NF040999">
    <property type="entry name" value="pilin_ComGC"/>
    <property type="match status" value="1"/>
</dbReference>
<comment type="caution">
    <text evidence="11">The sequence shown here is derived from an EMBL/GenBank/DDBJ whole genome shotgun (WGS) entry which is preliminary data.</text>
</comment>
<keyword evidence="6 10" id="KW-1133">Transmembrane helix</keyword>
<keyword evidence="4" id="KW-0488">Methylation</keyword>
<dbReference type="PROSITE" id="PS00409">
    <property type="entry name" value="PROKAR_NTER_METHYL"/>
    <property type="match status" value="1"/>
</dbReference>
<dbReference type="Gene3D" id="3.30.700.10">
    <property type="entry name" value="Glycoprotein, Type 4 Pilin"/>
    <property type="match status" value="1"/>
</dbReference>
<dbReference type="SUPFAM" id="SSF54523">
    <property type="entry name" value="Pili subunits"/>
    <property type="match status" value="1"/>
</dbReference>
<evidence type="ECO:0000256" key="6">
    <source>
        <dbReference type="ARBA" id="ARBA00022989"/>
    </source>
</evidence>
<comment type="similarity">
    <text evidence="9">Belongs to the ComGC family.</text>
</comment>